<dbReference type="GO" id="GO:0004252">
    <property type="term" value="F:serine-type endopeptidase activity"/>
    <property type="evidence" value="ECO:0007669"/>
    <property type="project" value="UniProtKB-UniRule"/>
</dbReference>
<dbReference type="Proteomes" id="UP000008457">
    <property type="component" value="Chromosome"/>
</dbReference>
<feature type="domain" description="Peptidase S24/S26A/S26B/S26C" evidence="15">
    <location>
        <begin position="89"/>
        <end position="201"/>
    </location>
</feature>
<keyword evidence="5 13" id="KW-0227">DNA damage</keyword>
<accession>F3ZXC9</accession>
<evidence type="ECO:0000256" key="4">
    <source>
        <dbReference type="ARBA" id="ARBA00022705"/>
    </source>
</evidence>
<dbReference type="InterPro" id="IPR039418">
    <property type="entry name" value="LexA-like"/>
</dbReference>
<evidence type="ECO:0000256" key="10">
    <source>
        <dbReference type="ARBA" id="ARBA00023163"/>
    </source>
</evidence>
<sequence>MPIDLTVKQKQILDFIKSITEERGYPPSIREIGDAVGLSSTSTVHGYLKRLEAKGAIKRDPTKPRAMEVIYGEPSDDENISKVELANIPVLGRVAAGQPILAQENIEEYFPLPLDFIQNSEAFMLRVKGDSMYEAGILDNDYIVVRKQETAQNGDIVVALIDDDATVKRFYKEEDHIRLQPENPFMQPIIVKDVKILGKVIAVLRRL</sequence>
<keyword evidence="4 13" id="KW-0235">DNA replication</keyword>
<dbReference type="GO" id="GO:0006508">
    <property type="term" value="P:proteolysis"/>
    <property type="evidence" value="ECO:0007669"/>
    <property type="project" value="InterPro"/>
</dbReference>
<evidence type="ECO:0000259" key="15">
    <source>
        <dbReference type="Pfam" id="PF00717"/>
    </source>
</evidence>
<dbReference type="PANTHER" id="PTHR33516:SF2">
    <property type="entry name" value="LEXA REPRESSOR-RELATED"/>
    <property type="match status" value="1"/>
</dbReference>
<dbReference type="PRINTS" id="PR00726">
    <property type="entry name" value="LEXASERPTASE"/>
</dbReference>
<dbReference type="MEROPS" id="S24.001"/>
<dbReference type="STRING" id="697281.Mahau_1393"/>
<dbReference type="Pfam" id="PF01726">
    <property type="entry name" value="LexA_DNA_bind"/>
    <property type="match status" value="1"/>
</dbReference>
<dbReference type="GO" id="GO:0006260">
    <property type="term" value="P:DNA replication"/>
    <property type="evidence" value="ECO:0007669"/>
    <property type="project" value="UniProtKB-UniRule"/>
</dbReference>
<evidence type="ECO:0000256" key="6">
    <source>
        <dbReference type="ARBA" id="ARBA00022801"/>
    </source>
</evidence>
<proteinExistence type="inferred from homology"/>
<dbReference type="InterPro" id="IPR006199">
    <property type="entry name" value="LexA_DNA-bd_dom"/>
</dbReference>
<dbReference type="HAMAP" id="MF_00015">
    <property type="entry name" value="LexA"/>
    <property type="match status" value="1"/>
</dbReference>
<keyword evidence="11 13" id="KW-0234">DNA repair</keyword>
<dbReference type="InterPro" id="IPR036390">
    <property type="entry name" value="WH_DNA-bd_sf"/>
</dbReference>
<dbReference type="Gene3D" id="2.10.109.10">
    <property type="entry name" value="Umud Fragment, subunit A"/>
    <property type="match status" value="1"/>
</dbReference>
<feature type="active site" description="For autocatalytic cleavage activity" evidence="13">
    <location>
        <position position="168"/>
    </location>
</feature>
<feature type="site" description="Cleavage; by autolysis" evidence="13">
    <location>
        <begin position="96"/>
        <end position="97"/>
    </location>
</feature>
<dbReference type="GO" id="GO:0006281">
    <property type="term" value="P:DNA repair"/>
    <property type="evidence" value="ECO:0007669"/>
    <property type="project" value="UniProtKB-UniRule"/>
</dbReference>
<evidence type="ECO:0000256" key="8">
    <source>
        <dbReference type="ARBA" id="ARBA00023015"/>
    </source>
</evidence>
<evidence type="ECO:0000256" key="7">
    <source>
        <dbReference type="ARBA" id="ARBA00022813"/>
    </source>
</evidence>
<dbReference type="OrthoDB" id="9802364at2"/>
<dbReference type="EMBL" id="CP002360">
    <property type="protein sequence ID" value="AEE96586.1"/>
    <property type="molecule type" value="Genomic_DNA"/>
</dbReference>
<dbReference type="GO" id="GO:0009432">
    <property type="term" value="P:SOS response"/>
    <property type="evidence" value="ECO:0007669"/>
    <property type="project" value="UniProtKB-UniRule"/>
</dbReference>
<feature type="DNA-binding region" description="H-T-H motif" evidence="13">
    <location>
        <begin position="29"/>
        <end position="49"/>
    </location>
</feature>
<evidence type="ECO:0000313" key="18">
    <source>
        <dbReference type="Proteomes" id="UP000008457"/>
    </source>
</evidence>
<dbReference type="InterPro" id="IPR006197">
    <property type="entry name" value="Peptidase_S24_LexA"/>
</dbReference>
<evidence type="ECO:0000256" key="14">
    <source>
        <dbReference type="RuleBase" id="RU003991"/>
    </source>
</evidence>
<dbReference type="Pfam" id="PF00717">
    <property type="entry name" value="Peptidase_S24"/>
    <property type="match status" value="1"/>
</dbReference>
<dbReference type="PANTHER" id="PTHR33516">
    <property type="entry name" value="LEXA REPRESSOR"/>
    <property type="match status" value="1"/>
</dbReference>
<feature type="active site" description="For autocatalytic cleavage activity" evidence="13">
    <location>
        <position position="131"/>
    </location>
</feature>
<reference evidence="18" key="1">
    <citation type="submission" date="2010-11" db="EMBL/GenBank/DDBJ databases">
        <title>The complete genome of Mahella australiensis DSM 15567.</title>
        <authorList>
            <consortium name="US DOE Joint Genome Institute (JGI-PGF)"/>
            <person name="Lucas S."/>
            <person name="Copeland A."/>
            <person name="Lapidus A."/>
            <person name="Bruce D."/>
            <person name="Goodwin L."/>
            <person name="Pitluck S."/>
            <person name="Kyrpides N."/>
            <person name="Mavromatis K."/>
            <person name="Pagani I."/>
            <person name="Ivanova N."/>
            <person name="Teshima H."/>
            <person name="Brettin T."/>
            <person name="Detter J.C."/>
            <person name="Han C."/>
            <person name="Tapia R."/>
            <person name="Land M."/>
            <person name="Hauser L."/>
            <person name="Markowitz V."/>
            <person name="Cheng J.-F."/>
            <person name="Hugenholtz P."/>
            <person name="Woyke T."/>
            <person name="Wu D."/>
            <person name="Spring S."/>
            <person name="Pukall R."/>
            <person name="Steenblock K."/>
            <person name="Schneider S."/>
            <person name="Klenk H.-P."/>
            <person name="Eisen J.A."/>
        </authorList>
    </citation>
    <scope>NUCLEOTIDE SEQUENCE [LARGE SCALE GENOMIC DNA]</scope>
    <source>
        <strain evidence="18">DSM 15567 / CIP 107919 / 50-1 BON</strain>
    </source>
</reference>
<evidence type="ECO:0000256" key="3">
    <source>
        <dbReference type="ARBA" id="ARBA00022491"/>
    </source>
</evidence>
<keyword evidence="6 13" id="KW-0378">Hydrolase</keyword>
<comment type="subunit">
    <text evidence="2 13">Homodimer.</text>
</comment>
<keyword evidence="3 13" id="KW-0678">Repressor</keyword>
<protein>
    <recommendedName>
        <fullName evidence="13">LexA repressor</fullName>
        <ecNumber evidence="13">3.4.21.88</ecNumber>
    </recommendedName>
</protein>
<dbReference type="NCBIfam" id="TIGR00498">
    <property type="entry name" value="lexA"/>
    <property type="match status" value="1"/>
</dbReference>
<keyword evidence="7 13" id="KW-0068">Autocatalytic cleavage</keyword>
<evidence type="ECO:0000256" key="11">
    <source>
        <dbReference type="ARBA" id="ARBA00023204"/>
    </source>
</evidence>
<keyword evidence="12 13" id="KW-0742">SOS response</keyword>
<dbReference type="Gene3D" id="1.10.10.10">
    <property type="entry name" value="Winged helix-like DNA-binding domain superfamily/Winged helix DNA-binding domain"/>
    <property type="match status" value="1"/>
</dbReference>
<dbReference type="SUPFAM" id="SSF46785">
    <property type="entry name" value="Winged helix' DNA-binding domain"/>
    <property type="match status" value="1"/>
</dbReference>
<dbReference type="AlphaFoldDB" id="F3ZXC9"/>
<dbReference type="FunFam" id="2.10.109.10:FF:000001">
    <property type="entry name" value="LexA repressor"/>
    <property type="match status" value="1"/>
</dbReference>
<evidence type="ECO:0000256" key="9">
    <source>
        <dbReference type="ARBA" id="ARBA00023125"/>
    </source>
</evidence>
<evidence type="ECO:0000259" key="16">
    <source>
        <dbReference type="Pfam" id="PF01726"/>
    </source>
</evidence>
<dbReference type="InterPro" id="IPR050077">
    <property type="entry name" value="LexA_repressor"/>
</dbReference>
<dbReference type="InterPro" id="IPR036388">
    <property type="entry name" value="WH-like_DNA-bd_sf"/>
</dbReference>
<gene>
    <name evidence="13" type="primary">lexA</name>
    <name evidence="17" type="ordered locus">Mahau_1393</name>
</gene>
<comment type="function">
    <text evidence="13">Represses a number of genes involved in the response to DNA damage (SOS response), including recA and lexA. In the presence of single-stranded DNA, RecA interacts with LexA causing an autocatalytic cleavage which disrupts the DNA-binding part of LexA, leading to derepression of the SOS regulon and eventually DNA repair.</text>
</comment>
<dbReference type="eggNOG" id="COG1974">
    <property type="taxonomic scope" value="Bacteria"/>
</dbReference>
<evidence type="ECO:0000313" key="17">
    <source>
        <dbReference type="EMBL" id="AEE96586.1"/>
    </source>
</evidence>
<dbReference type="InterPro" id="IPR006200">
    <property type="entry name" value="LexA"/>
</dbReference>
<name>F3ZXC9_MAHA5</name>
<dbReference type="GO" id="GO:0003677">
    <property type="term" value="F:DNA binding"/>
    <property type="evidence" value="ECO:0007669"/>
    <property type="project" value="UniProtKB-UniRule"/>
</dbReference>
<dbReference type="FunFam" id="1.10.10.10:FF:000009">
    <property type="entry name" value="LexA repressor"/>
    <property type="match status" value="1"/>
</dbReference>
<feature type="domain" description="LexA repressor DNA-binding" evidence="16">
    <location>
        <begin position="4"/>
        <end position="66"/>
    </location>
</feature>
<dbReference type="SUPFAM" id="SSF51306">
    <property type="entry name" value="LexA/Signal peptidase"/>
    <property type="match status" value="1"/>
</dbReference>
<keyword evidence="8 13" id="KW-0805">Transcription regulation</keyword>
<dbReference type="CDD" id="cd06529">
    <property type="entry name" value="S24_LexA-like"/>
    <property type="match status" value="1"/>
</dbReference>
<dbReference type="InterPro" id="IPR015927">
    <property type="entry name" value="Peptidase_S24_S26A/B/C"/>
</dbReference>
<dbReference type="InterPro" id="IPR036286">
    <property type="entry name" value="LexA/Signal_pep-like_sf"/>
</dbReference>
<dbReference type="RefSeq" id="WP_013781015.1">
    <property type="nucleotide sequence ID" value="NC_015520.1"/>
</dbReference>
<evidence type="ECO:0000256" key="13">
    <source>
        <dbReference type="HAMAP-Rule" id="MF_00015"/>
    </source>
</evidence>
<reference evidence="17 18" key="2">
    <citation type="journal article" date="2011" name="Stand. Genomic Sci.">
        <title>Complete genome sequence of Mahella australiensis type strain (50-1 BON).</title>
        <authorList>
            <person name="Sikorski J."/>
            <person name="Teshima H."/>
            <person name="Nolan M."/>
            <person name="Lucas S."/>
            <person name="Hammon N."/>
            <person name="Deshpande S."/>
            <person name="Cheng J.F."/>
            <person name="Pitluck S."/>
            <person name="Liolios K."/>
            <person name="Pagani I."/>
            <person name="Ivanova N."/>
            <person name="Huntemann M."/>
            <person name="Mavromatis K."/>
            <person name="Ovchinikova G."/>
            <person name="Pati A."/>
            <person name="Tapia R."/>
            <person name="Han C."/>
            <person name="Goodwin L."/>
            <person name="Chen A."/>
            <person name="Palaniappan K."/>
            <person name="Land M."/>
            <person name="Hauser L."/>
            <person name="Ngatchou-Djao O.D."/>
            <person name="Rohde M."/>
            <person name="Pukall R."/>
            <person name="Spring S."/>
            <person name="Abt B."/>
            <person name="Goker M."/>
            <person name="Detter J.C."/>
            <person name="Woyke T."/>
            <person name="Bristow J."/>
            <person name="Markowitz V."/>
            <person name="Hugenholtz P."/>
            <person name="Eisen J.A."/>
            <person name="Kyrpides N.C."/>
            <person name="Klenk H.P."/>
            <person name="Lapidus A."/>
        </authorList>
    </citation>
    <scope>NUCLEOTIDE SEQUENCE [LARGE SCALE GENOMIC DNA]</scope>
    <source>
        <strain evidence="18">DSM 15567 / CIP 107919 / 50-1 BON</strain>
    </source>
</reference>
<dbReference type="KEGG" id="mas:Mahau_1393"/>
<comment type="similarity">
    <text evidence="1 13 14">Belongs to the peptidase S24 family.</text>
</comment>
<evidence type="ECO:0000256" key="5">
    <source>
        <dbReference type="ARBA" id="ARBA00022763"/>
    </source>
</evidence>
<keyword evidence="18" id="KW-1185">Reference proteome</keyword>
<organism evidence="17 18">
    <name type="scientific">Mahella australiensis (strain DSM 15567 / CIP 107919 / 50-1 BON)</name>
    <dbReference type="NCBI Taxonomy" id="697281"/>
    <lineage>
        <taxon>Bacteria</taxon>
        <taxon>Bacillati</taxon>
        <taxon>Bacillota</taxon>
        <taxon>Clostridia</taxon>
        <taxon>Thermoanaerobacterales</taxon>
        <taxon>Thermoanaerobacterales Family IV. Incertae Sedis</taxon>
        <taxon>Mahella</taxon>
    </lineage>
</organism>
<evidence type="ECO:0000256" key="2">
    <source>
        <dbReference type="ARBA" id="ARBA00011738"/>
    </source>
</evidence>
<evidence type="ECO:0000256" key="1">
    <source>
        <dbReference type="ARBA" id="ARBA00007484"/>
    </source>
</evidence>
<dbReference type="EC" id="3.4.21.88" evidence="13"/>
<dbReference type="HOGENOM" id="CLU_066192_45_1_9"/>
<comment type="catalytic activity">
    <reaction evidence="13">
        <text>Hydrolysis of Ala-|-Gly bond in repressor LexA.</text>
        <dbReference type="EC" id="3.4.21.88"/>
    </reaction>
</comment>
<keyword evidence="9 13" id="KW-0238">DNA-binding</keyword>
<keyword evidence="10 13" id="KW-0804">Transcription</keyword>
<evidence type="ECO:0000256" key="12">
    <source>
        <dbReference type="ARBA" id="ARBA00023236"/>
    </source>
</evidence>
<dbReference type="GO" id="GO:0045892">
    <property type="term" value="P:negative regulation of DNA-templated transcription"/>
    <property type="evidence" value="ECO:0007669"/>
    <property type="project" value="UniProtKB-UniRule"/>
</dbReference>